<evidence type="ECO:0000313" key="2">
    <source>
        <dbReference type="Proteomes" id="UP001530377"/>
    </source>
</evidence>
<sequence length="433" mass="47731">MNELVAPGGCMPMANPNDSRISPLWTSSSRALKPINRDDDKIDYNLPPYSDPIVPKSEQLESASPNVMPRLEEFPPSQRAFFNRKFTSVQQSPPQRIINEEVVSFPGFALYERAKAQYCQGCYSQALDTTTECLAFQKSFLTEHGVGSGNSFAAVASVNPPVDPIHATTSTGINPDIISDVNVGASITTPMLLRSAFVTHVGSSVLGAVLSLKPDSPRELRPKDIHPMLSNSIAMMISQYPAHHCVVKTLLLRGHVLAACGLDEYDNDLSLIVQAARNVEMAVAIQRKLTTDEELAAPLVFLGILKTRLGRFDEAEIAYREAIGILSDIRLNAKSAKLEAIKREDAVSVSDCAMHCTVVSHGMARAFYLRGKGYHCQQKFILAFHYYNKALHLLRKTGPSRDSLSVRNIARCMKKSYALEKLVSTYWDDKGTV</sequence>
<dbReference type="AlphaFoldDB" id="A0ABD3RI27"/>
<name>A0ABD3RI27_9STRA</name>
<accession>A0ABD3RI27</accession>
<dbReference type="Gene3D" id="1.25.40.10">
    <property type="entry name" value="Tetratricopeptide repeat domain"/>
    <property type="match status" value="1"/>
</dbReference>
<dbReference type="InterPro" id="IPR019734">
    <property type="entry name" value="TPR_rpt"/>
</dbReference>
<dbReference type="Proteomes" id="UP001530377">
    <property type="component" value="Unassembled WGS sequence"/>
</dbReference>
<dbReference type="SUPFAM" id="SSF48452">
    <property type="entry name" value="TPR-like"/>
    <property type="match status" value="1"/>
</dbReference>
<dbReference type="InterPro" id="IPR011990">
    <property type="entry name" value="TPR-like_helical_dom_sf"/>
</dbReference>
<dbReference type="SMART" id="SM00028">
    <property type="entry name" value="TPR"/>
    <property type="match status" value="3"/>
</dbReference>
<proteinExistence type="predicted"/>
<comment type="caution">
    <text evidence="1">The sequence shown here is derived from an EMBL/GenBank/DDBJ whole genome shotgun (WGS) entry which is preliminary data.</text>
</comment>
<gene>
    <name evidence="1" type="ORF">ACHAXA_005295</name>
</gene>
<organism evidence="1 2">
    <name type="scientific">Cyclostephanos tholiformis</name>
    <dbReference type="NCBI Taxonomy" id="382380"/>
    <lineage>
        <taxon>Eukaryota</taxon>
        <taxon>Sar</taxon>
        <taxon>Stramenopiles</taxon>
        <taxon>Ochrophyta</taxon>
        <taxon>Bacillariophyta</taxon>
        <taxon>Coscinodiscophyceae</taxon>
        <taxon>Thalassiosirophycidae</taxon>
        <taxon>Stephanodiscales</taxon>
        <taxon>Stephanodiscaceae</taxon>
        <taxon>Cyclostephanos</taxon>
    </lineage>
</organism>
<protein>
    <submittedName>
        <fullName evidence="1">Uncharacterized protein</fullName>
    </submittedName>
</protein>
<dbReference type="EMBL" id="JALLPB020000350">
    <property type="protein sequence ID" value="KAL3810146.1"/>
    <property type="molecule type" value="Genomic_DNA"/>
</dbReference>
<reference evidence="1 2" key="1">
    <citation type="submission" date="2024-10" db="EMBL/GenBank/DDBJ databases">
        <title>Updated reference genomes for cyclostephanoid diatoms.</title>
        <authorList>
            <person name="Roberts W.R."/>
            <person name="Alverson A.J."/>
        </authorList>
    </citation>
    <scope>NUCLEOTIDE SEQUENCE [LARGE SCALE GENOMIC DNA]</scope>
    <source>
        <strain evidence="1 2">AJA228-03</strain>
    </source>
</reference>
<keyword evidence="2" id="KW-1185">Reference proteome</keyword>
<evidence type="ECO:0000313" key="1">
    <source>
        <dbReference type="EMBL" id="KAL3810146.1"/>
    </source>
</evidence>